<keyword evidence="4 8" id="KW-0378">Hydrolase</keyword>
<keyword evidence="3" id="KW-0227">DNA damage</keyword>
<dbReference type="Pfam" id="PF02586">
    <property type="entry name" value="SRAP"/>
    <property type="match status" value="1"/>
</dbReference>
<comment type="caution">
    <text evidence="9">The sequence shown here is derived from an EMBL/GenBank/DDBJ whole genome shotgun (WGS) entry which is preliminary data.</text>
</comment>
<gene>
    <name evidence="9" type="ORF">P4R38_02950</name>
</gene>
<comment type="similarity">
    <text evidence="1 8">Belongs to the SOS response-associated peptidase family.</text>
</comment>
<reference evidence="9 10" key="1">
    <citation type="submission" date="2023-03" db="EMBL/GenBank/DDBJ databases">
        <title>YIM 133296 draft genome.</title>
        <authorList>
            <person name="Xiong L."/>
        </authorList>
    </citation>
    <scope>NUCLEOTIDE SEQUENCE [LARGE SCALE GENOMIC DNA]</scope>
    <source>
        <strain evidence="9 10">YIM 133296</strain>
    </source>
</reference>
<dbReference type="EC" id="3.4.-.-" evidence="8"/>
<dbReference type="InterPro" id="IPR036590">
    <property type="entry name" value="SRAP-like"/>
</dbReference>
<keyword evidence="7" id="KW-0456">Lyase</keyword>
<evidence type="ECO:0000313" key="9">
    <source>
        <dbReference type="EMBL" id="MDF8263206.1"/>
    </source>
</evidence>
<dbReference type="EMBL" id="JAROAV010000009">
    <property type="protein sequence ID" value="MDF8263206.1"/>
    <property type="molecule type" value="Genomic_DNA"/>
</dbReference>
<evidence type="ECO:0000256" key="3">
    <source>
        <dbReference type="ARBA" id="ARBA00022763"/>
    </source>
</evidence>
<keyword evidence="6" id="KW-0238">DNA-binding</keyword>
<dbReference type="PANTHER" id="PTHR13604">
    <property type="entry name" value="DC12-RELATED"/>
    <property type="match status" value="1"/>
</dbReference>
<evidence type="ECO:0000256" key="5">
    <source>
        <dbReference type="ARBA" id="ARBA00023124"/>
    </source>
</evidence>
<evidence type="ECO:0000256" key="6">
    <source>
        <dbReference type="ARBA" id="ARBA00023125"/>
    </source>
</evidence>
<keyword evidence="5" id="KW-0190">Covalent protein-DNA linkage</keyword>
<dbReference type="RefSeq" id="WP_277190980.1">
    <property type="nucleotide sequence ID" value="NZ_JAROAV010000009.1"/>
</dbReference>
<keyword evidence="2 8" id="KW-0645">Protease</keyword>
<evidence type="ECO:0000256" key="4">
    <source>
        <dbReference type="ARBA" id="ARBA00022801"/>
    </source>
</evidence>
<evidence type="ECO:0000256" key="7">
    <source>
        <dbReference type="ARBA" id="ARBA00023239"/>
    </source>
</evidence>
<sequence>MGLRPHWLDEKRRGFHNARIETAGSKPAFRTAVARRRAVVPMSGYYEWVAQEDGKQPFYIHPADETGLLSAAGLYELDMALVGECRLTFTVPTRTGVDATGVVHDRMPVFLDEPARTAWIAPADLAATNREGHARHPRHHASTVEA</sequence>
<keyword evidence="10" id="KW-1185">Reference proteome</keyword>
<evidence type="ECO:0000256" key="1">
    <source>
        <dbReference type="ARBA" id="ARBA00008136"/>
    </source>
</evidence>
<dbReference type="SUPFAM" id="SSF143081">
    <property type="entry name" value="BB1717-like"/>
    <property type="match status" value="1"/>
</dbReference>
<dbReference type="PANTHER" id="PTHR13604:SF0">
    <property type="entry name" value="ABASIC SITE PROCESSING PROTEIN HMCES"/>
    <property type="match status" value="1"/>
</dbReference>
<dbReference type="Proteomes" id="UP001528912">
    <property type="component" value="Unassembled WGS sequence"/>
</dbReference>
<name>A0ABT6C2N3_9MICO</name>
<accession>A0ABT6C2N3</accession>
<organism evidence="9 10">
    <name type="scientific">Luteipulveratus flavus</name>
    <dbReference type="NCBI Taxonomy" id="3031728"/>
    <lineage>
        <taxon>Bacteria</taxon>
        <taxon>Bacillati</taxon>
        <taxon>Actinomycetota</taxon>
        <taxon>Actinomycetes</taxon>
        <taxon>Micrococcales</taxon>
        <taxon>Dermacoccaceae</taxon>
        <taxon>Luteipulveratus</taxon>
    </lineage>
</organism>
<proteinExistence type="inferred from homology"/>
<evidence type="ECO:0000256" key="2">
    <source>
        <dbReference type="ARBA" id="ARBA00022670"/>
    </source>
</evidence>
<evidence type="ECO:0000313" key="10">
    <source>
        <dbReference type="Proteomes" id="UP001528912"/>
    </source>
</evidence>
<protein>
    <recommendedName>
        <fullName evidence="8">Abasic site processing protein</fullName>
        <ecNumber evidence="8">3.4.-.-</ecNumber>
    </recommendedName>
</protein>
<dbReference type="Gene3D" id="3.90.1680.10">
    <property type="entry name" value="SOS response associated peptidase-like"/>
    <property type="match status" value="1"/>
</dbReference>
<evidence type="ECO:0000256" key="8">
    <source>
        <dbReference type="RuleBase" id="RU364100"/>
    </source>
</evidence>
<dbReference type="InterPro" id="IPR003738">
    <property type="entry name" value="SRAP"/>
</dbReference>